<accession>A0A0P6XDL2</accession>
<feature type="domain" description="NurA" evidence="1">
    <location>
        <begin position="84"/>
        <end position="343"/>
    </location>
</feature>
<dbReference type="STRING" id="229921.ADN01_10645"/>
<keyword evidence="3" id="KW-1185">Reference proteome</keyword>
<dbReference type="EMBL" id="LGCM01000038">
    <property type="protein sequence ID" value="KPL80937.1"/>
    <property type="molecule type" value="Genomic_DNA"/>
</dbReference>
<dbReference type="AlphaFoldDB" id="A0A0P6XDL2"/>
<sequence length="387" mass="43544">MPINYQELQPQIHTLGEHAVQREHSLRERREQVLRLLQQAAAQPQRLRERIELAALQDPRLRCAAPAAEGLTLHRPPPHSDQPRTLLAADGSQIPPDRHAAVEFALLNVGLIEMHPQEAAAPQEHITTLLLADDEDHPTGAPLTEEAVENRRDILERQVLARRAAQLPGPVVALTDGPLELFRETGQPELRQYLDELRSLARLSVITAGYVEILKAQLVVRALELLILAEDELSRAAQLRPLFGVDDGDLFRGLLDVGERSAVFALQSNRAQSYKDELALHFFYLNVGRPHQPYLARVEIPAWVAQEPASVDLLHAALLAQCSLLGSRPYPYILQRAHEVAVVRFEEAEQVLLMLQRELLSRGLDPGSLSNKLYHKQMSHKRTRYGR</sequence>
<dbReference type="SMART" id="SM00933">
    <property type="entry name" value="NurA"/>
    <property type="match status" value="1"/>
</dbReference>
<proteinExistence type="predicted"/>
<dbReference type="Pfam" id="PF09376">
    <property type="entry name" value="NurA"/>
    <property type="match status" value="1"/>
</dbReference>
<evidence type="ECO:0000259" key="1">
    <source>
        <dbReference type="SMART" id="SM00933"/>
    </source>
</evidence>
<evidence type="ECO:0000313" key="2">
    <source>
        <dbReference type="EMBL" id="KPL80937.1"/>
    </source>
</evidence>
<dbReference type="RefSeq" id="WP_075071124.1">
    <property type="nucleotide sequence ID" value="NZ_LGCM01000038.1"/>
</dbReference>
<evidence type="ECO:0000313" key="3">
    <source>
        <dbReference type="Proteomes" id="UP000050501"/>
    </source>
</evidence>
<protein>
    <recommendedName>
        <fullName evidence="1">NurA domain-containing protein</fullName>
    </recommendedName>
</protein>
<dbReference type="Proteomes" id="UP000050501">
    <property type="component" value="Unassembled WGS sequence"/>
</dbReference>
<comment type="caution">
    <text evidence="2">The sequence shown here is derived from an EMBL/GenBank/DDBJ whole genome shotgun (WGS) entry which is preliminary data.</text>
</comment>
<gene>
    <name evidence="2" type="ORF">ADN01_10645</name>
</gene>
<organism evidence="2 3">
    <name type="scientific">Levilinea saccharolytica</name>
    <dbReference type="NCBI Taxonomy" id="229921"/>
    <lineage>
        <taxon>Bacteria</taxon>
        <taxon>Bacillati</taxon>
        <taxon>Chloroflexota</taxon>
        <taxon>Anaerolineae</taxon>
        <taxon>Anaerolineales</taxon>
        <taxon>Anaerolineaceae</taxon>
        <taxon>Levilinea</taxon>
    </lineage>
</organism>
<dbReference type="InterPro" id="IPR018977">
    <property type="entry name" value="NurA_domain"/>
</dbReference>
<reference evidence="2 3" key="1">
    <citation type="submission" date="2015-07" db="EMBL/GenBank/DDBJ databases">
        <title>Genome sequence of Levilinea saccharolytica DSM 16555.</title>
        <authorList>
            <person name="Hemp J."/>
            <person name="Ward L.M."/>
            <person name="Pace L.A."/>
            <person name="Fischer W.W."/>
        </authorList>
    </citation>
    <scope>NUCLEOTIDE SEQUENCE [LARGE SCALE GENOMIC DNA]</scope>
    <source>
        <strain evidence="2 3">KIBI-1</strain>
    </source>
</reference>
<name>A0A0P6XDL2_9CHLR</name>